<dbReference type="Gene3D" id="3.60.10.10">
    <property type="entry name" value="Endonuclease/exonuclease/phosphatase"/>
    <property type="match status" value="1"/>
</dbReference>
<dbReference type="Proteomes" id="UP001529510">
    <property type="component" value="Unassembled WGS sequence"/>
</dbReference>
<reference evidence="3 4" key="1">
    <citation type="submission" date="2024-05" db="EMBL/GenBank/DDBJ databases">
        <title>Genome sequencing and assembly of Indian major carp, Cirrhinus mrigala (Hamilton, 1822).</title>
        <authorList>
            <person name="Mohindra V."/>
            <person name="Chowdhury L.M."/>
            <person name="Lal K."/>
            <person name="Jena J.K."/>
        </authorList>
    </citation>
    <scope>NUCLEOTIDE SEQUENCE [LARGE SCALE GENOMIC DNA]</scope>
    <source>
        <strain evidence="3">CM1030</strain>
        <tissue evidence="3">Blood</tissue>
    </source>
</reference>
<evidence type="ECO:0000256" key="2">
    <source>
        <dbReference type="ARBA" id="ARBA00022801"/>
    </source>
</evidence>
<evidence type="ECO:0000313" key="3">
    <source>
        <dbReference type="EMBL" id="KAL0197899.1"/>
    </source>
</evidence>
<gene>
    <name evidence="3" type="ORF">M9458_006439</name>
</gene>
<dbReference type="PANTHER" id="PTHR11371">
    <property type="entry name" value="DEOXYRIBONUCLEASE"/>
    <property type="match status" value="1"/>
</dbReference>
<sequence>MSSVSVYRMKIIIAVGLLLSLLIGAFNIKTFGDSKTSNATLLDIITKVVHRYDIVVIQEVRDSDLTATNRLMESVNG</sequence>
<feature type="non-terminal residue" evidence="3">
    <location>
        <position position="77"/>
    </location>
</feature>
<protein>
    <submittedName>
        <fullName evidence="3">Uncharacterized protein</fullName>
    </submittedName>
</protein>
<keyword evidence="2" id="KW-0378">Hydrolase</keyword>
<name>A0ABD0RH84_CIRMR</name>
<evidence type="ECO:0000313" key="4">
    <source>
        <dbReference type="Proteomes" id="UP001529510"/>
    </source>
</evidence>
<dbReference type="PRINTS" id="PR00130">
    <property type="entry name" value="DNASEI"/>
</dbReference>
<dbReference type="GO" id="GO:0016787">
    <property type="term" value="F:hydrolase activity"/>
    <property type="evidence" value="ECO:0007669"/>
    <property type="project" value="UniProtKB-KW"/>
</dbReference>
<organism evidence="3 4">
    <name type="scientific">Cirrhinus mrigala</name>
    <name type="common">Mrigala</name>
    <dbReference type="NCBI Taxonomy" id="683832"/>
    <lineage>
        <taxon>Eukaryota</taxon>
        <taxon>Metazoa</taxon>
        <taxon>Chordata</taxon>
        <taxon>Craniata</taxon>
        <taxon>Vertebrata</taxon>
        <taxon>Euteleostomi</taxon>
        <taxon>Actinopterygii</taxon>
        <taxon>Neopterygii</taxon>
        <taxon>Teleostei</taxon>
        <taxon>Ostariophysi</taxon>
        <taxon>Cypriniformes</taxon>
        <taxon>Cyprinidae</taxon>
        <taxon>Labeoninae</taxon>
        <taxon>Labeonini</taxon>
        <taxon>Cirrhinus</taxon>
    </lineage>
</organism>
<proteinExistence type="predicted"/>
<keyword evidence="1" id="KW-0540">Nuclease</keyword>
<dbReference type="SUPFAM" id="SSF56219">
    <property type="entry name" value="DNase I-like"/>
    <property type="match status" value="1"/>
</dbReference>
<accession>A0ABD0RH84</accession>
<keyword evidence="4" id="KW-1185">Reference proteome</keyword>
<dbReference type="PANTHER" id="PTHR11371:SF29">
    <property type="entry name" value="DEOXYRIBONUCLEASE-1-LIKE 2"/>
    <property type="match status" value="1"/>
</dbReference>
<dbReference type="EMBL" id="JAMKFB020000003">
    <property type="protein sequence ID" value="KAL0197899.1"/>
    <property type="molecule type" value="Genomic_DNA"/>
</dbReference>
<dbReference type="GO" id="GO:0004518">
    <property type="term" value="F:nuclease activity"/>
    <property type="evidence" value="ECO:0007669"/>
    <property type="project" value="UniProtKB-KW"/>
</dbReference>
<evidence type="ECO:0000256" key="1">
    <source>
        <dbReference type="ARBA" id="ARBA00022722"/>
    </source>
</evidence>
<dbReference type="InterPro" id="IPR016202">
    <property type="entry name" value="DNase_I"/>
</dbReference>
<dbReference type="InterPro" id="IPR036691">
    <property type="entry name" value="Endo/exonu/phosph_ase_sf"/>
</dbReference>
<dbReference type="AlphaFoldDB" id="A0ABD0RH84"/>
<comment type="caution">
    <text evidence="3">The sequence shown here is derived from an EMBL/GenBank/DDBJ whole genome shotgun (WGS) entry which is preliminary data.</text>
</comment>